<organism evidence="2 3">
    <name type="scientific">Cerina litoralis</name>
    <dbReference type="NCBI Taxonomy" id="2874477"/>
    <lineage>
        <taxon>Bacteria</taxon>
        <taxon>Pseudomonadati</taxon>
        <taxon>Bacteroidota</taxon>
        <taxon>Flavobacteriia</taxon>
        <taxon>Flavobacteriales</taxon>
        <taxon>Flavobacteriaceae</taxon>
        <taxon>Cerina</taxon>
    </lineage>
</organism>
<keyword evidence="3" id="KW-1185">Reference proteome</keyword>
<sequence>MKTTKIISLILFVGLLYPSGCKEKSKSDKETSSTAISLKDYEEIGLKYANTTQAELGKNLMGAIQKEGTLGALEFCNIQAYPLTDSMAVVHHARIKRVSDKPRNPMNKANAEELGYIEDFKQDVASGSKIDPIVKTEGRQVHFYSPIVTNTMCLQCHGMPGEQVKPVTMAKLQELYPSDMAIGYNENEVRGIWAIVFDQKATE</sequence>
<dbReference type="EMBL" id="JAIRBC010000005">
    <property type="protein sequence ID" value="MCG2460027.1"/>
    <property type="molecule type" value="Genomic_DNA"/>
</dbReference>
<evidence type="ECO:0000313" key="3">
    <source>
        <dbReference type="Proteomes" id="UP001200642"/>
    </source>
</evidence>
<dbReference type="AlphaFoldDB" id="A0AAE3EUS2"/>
<feature type="domain" description="Tll0287-like" evidence="1">
    <location>
        <begin position="61"/>
        <end position="196"/>
    </location>
</feature>
<accession>A0AAE3EUS2</accession>
<proteinExistence type="predicted"/>
<reference evidence="2" key="1">
    <citation type="submission" date="2023-02" db="EMBL/GenBank/DDBJ databases">
        <title>Genome of Flavobacteriaceae gen. nov. sp. strain F89.</title>
        <authorList>
            <person name="Wang Y."/>
        </authorList>
    </citation>
    <scope>NUCLEOTIDE SEQUENCE</scope>
    <source>
        <strain evidence="2">F89</strain>
    </source>
</reference>
<dbReference type="Pfam" id="PF11845">
    <property type="entry name" value="Tll0287-like"/>
    <property type="match status" value="1"/>
</dbReference>
<dbReference type="InterPro" id="IPR021796">
    <property type="entry name" value="Tll0287-like_dom"/>
</dbReference>
<gene>
    <name evidence="2" type="ORF">K8352_04665</name>
</gene>
<evidence type="ECO:0000259" key="1">
    <source>
        <dbReference type="Pfam" id="PF11845"/>
    </source>
</evidence>
<protein>
    <submittedName>
        <fullName evidence="2">DUF3365 domain-containing protein</fullName>
    </submittedName>
</protein>
<dbReference type="Proteomes" id="UP001200642">
    <property type="component" value="Unassembled WGS sequence"/>
</dbReference>
<name>A0AAE3EUS2_9FLAO</name>
<comment type="caution">
    <text evidence="2">The sequence shown here is derived from an EMBL/GenBank/DDBJ whole genome shotgun (WGS) entry which is preliminary data.</text>
</comment>
<evidence type="ECO:0000313" key="2">
    <source>
        <dbReference type="EMBL" id="MCG2460027.1"/>
    </source>
</evidence>
<dbReference type="RefSeq" id="WP_317901171.1">
    <property type="nucleotide sequence ID" value="NZ_JAIRBC010000005.1"/>
</dbReference>